<dbReference type="RefSeq" id="WP_189507342.1">
    <property type="nucleotide sequence ID" value="NZ_BMZQ01000006.1"/>
</dbReference>
<evidence type="ECO:0000313" key="2">
    <source>
        <dbReference type="EMBL" id="GHD23724.1"/>
    </source>
</evidence>
<dbReference type="PROSITE" id="PS51186">
    <property type="entry name" value="GNAT"/>
    <property type="match status" value="1"/>
</dbReference>
<comment type="caution">
    <text evidence="2">The sequence shown here is derived from an EMBL/GenBank/DDBJ whole genome shotgun (WGS) entry which is preliminary data.</text>
</comment>
<name>A0A8J3DT68_9HYPH</name>
<proteinExistence type="predicted"/>
<organism evidence="2 3">
    <name type="scientific">Tianweitania populi</name>
    <dbReference type="NCBI Taxonomy" id="1607949"/>
    <lineage>
        <taxon>Bacteria</taxon>
        <taxon>Pseudomonadati</taxon>
        <taxon>Pseudomonadota</taxon>
        <taxon>Alphaproteobacteria</taxon>
        <taxon>Hyphomicrobiales</taxon>
        <taxon>Phyllobacteriaceae</taxon>
        <taxon>Tianweitania</taxon>
    </lineage>
</organism>
<dbReference type="EMBL" id="BMZQ01000006">
    <property type="protein sequence ID" value="GHD23724.1"/>
    <property type="molecule type" value="Genomic_DNA"/>
</dbReference>
<dbReference type="InterPro" id="IPR000182">
    <property type="entry name" value="GNAT_dom"/>
</dbReference>
<dbReference type="InterPro" id="IPR016181">
    <property type="entry name" value="Acyl_CoA_acyltransferase"/>
</dbReference>
<accession>A0A8J3DT68</accession>
<dbReference type="GO" id="GO:0016747">
    <property type="term" value="F:acyltransferase activity, transferring groups other than amino-acyl groups"/>
    <property type="evidence" value="ECO:0007669"/>
    <property type="project" value="InterPro"/>
</dbReference>
<reference evidence="2" key="2">
    <citation type="submission" date="2020-09" db="EMBL/GenBank/DDBJ databases">
        <authorList>
            <person name="Sun Q."/>
            <person name="Kim S."/>
        </authorList>
    </citation>
    <scope>NUCLEOTIDE SEQUENCE</scope>
    <source>
        <strain evidence="2">KCTC 42249</strain>
    </source>
</reference>
<dbReference type="SUPFAM" id="SSF55729">
    <property type="entry name" value="Acyl-CoA N-acyltransferases (Nat)"/>
    <property type="match status" value="1"/>
</dbReference>
<sequence length="157" mass="17918">MTETDDGSRDISLAADEQMVRRCFDLMRQLRPRLASEDEFVDRWKRQRASGYKLAVYTTSDQVVALAGFYVRESLVHGAHLYVDDLIVEAEARSQRFGSRMIEYLKVTASAAGCGKILLDTPMTNTLGQRFYLREHFAITAFRLSLDLKTPNEQTSE</sequence>
<dbReference type="Gene3D" id="3.40.630.30">
    <property type="match status" value="1"/>
</dbReference>
<dbReference type="AlphaFoldDB" id="A0A8J3DT68"/>
<reference evidence="2" key="1">
    <citation type="journal article" date="2014" name="Int. J. Syst. Evol. Microbiol.">
        <title>Complete genome sequence of Corynebacterium casei LMG S-19264T (=DSM 44701T), isolated from a smear-ripened cheese.</title>
        <authorList>
            <consortium name="US DOE Joint Genome Institute (JGI-PGF)"/>
            <person name="Walter F."/>
            <person name="Albersmeier A."/>
            <person name="Kalinowski J."/>
            <person name="Ruckert C."/>
        </authorList>
    </citation>
    <scope>NUCLEOTIDE SEQUENCE</scope>
    <source>
        <strain evidence="2">KCTC 42249</strain>
    </source>
</reference>
<feature type="domain" description="N-acetyltransferase" evidence="1">
    <location>
        <begin position="9"/>
        <end position="149"/>
    </location>
</feature>
<protein>
    <submittedName>
        <fullName evidence="2">N-acetyltransferase GCN5</fullName>
    </submittedName>
</protein>
<keyword evidence="3" id="KW-1185">Reference proteome</keyword>
<dbReference type="CDD" id="cd04301">
    <property type="entry name" value="NAT_SF"/>
    <property type="match status" value="1"/>
</dbReference>
<gene>
    <name evidence="2" type="ORF">GCM10016234_39190</name>
</gene>
<dbReference type="Pfam" id="PF00583">
    <property type="entry name" value="Acetyltransf_1"/>
    <property type="match status" value="1"/>
</dbReference>
<evidence type="ECO:0000259" key="1">
    <source>
        <dbReference type="PROSITE" id="PS51186"/>
    </source>
</evidence>
<dbReference type="Proteomes" id="UP000630142">
    <property type="component" value="Unassembled WGS sequence"/>
</dbReference>
<evidence type="ECO:0000313" key="3">
    <source>
        <dbReference type="Proteomes" id="UP000630142"/>
    </source>
</evidence>